<dbReference type="PIRSF" id="PIRSF016202">
    <property type="entry name" value="PH1107"/>
    <property type="match status" value="1"/>
</dbReference>
<dbReference type="SUPFAM" id="SSF75005">
    <property type="entry name" value="Arabinanase/levansucrase/invertase"/>
    <property type="match status" value="1"/>
</dbReference>
<dbReference type="AlphaFoldDB" id="A0A0Q2XNS8"/>
<comment type="caution">
    <text evidence="3">The sequence shown here is derived from an EMBL/GenBank/DDBJ whole genome shotgun (WGS) entry which is preliminary data.</text>
</comment>
<dbReference type="STRING" id="277988.SAMN05216170_0112"/>
<dbReference type="PANTHER" id="PTHR34106:SF5">
    <property type="entry name" value="GLYCOSIDASE"/>
    <property type="match status" value="1"/>
</dbReference>
<protein>
    <submittedName>
        <fullName evidence="3">Glycosidase</fullName>
    </submittedName>
</protein>
<sequence length="311" mass="35446">MGVLALSPYEFRFEKLPKPVLSPSDEGFDSKNVYNPAVVKRRGKVVMLYRAEAKREKITGRIGLALSEDGVNFIRHPEPVMEPEYSWEGLGVEDPRVVRIGETYYMTYTGYDGKTARLCIATSKNLLNWEKHGVVFEEFPCPKNGKLNWTKSGAILPEKMKSGPFKGHYIMYFGDSNVWLAYSKDLIHWEYEREPVLMPRGHLVEPGPPPIRTGDGILLIHSEAFHEGEKLVYYTHAALFDLEDPRKLIWRTEKSILRPTFDWELHGWVDNVVFAEAMIEHGGKYYLYYGGADRHVGLAIGTIGPSSASFK</sequence>
<evidence type="ECO:0000313" key="4">
    <source>
        <dbReference type="Proteomes" id="UP000051862"/>
    </source>
</evidence>
<keyword evidence="3" id="KW-0326">Glycosidase</keyword>
<dbReference type="Pfam" id="PF04041">
    <property type="entry name" value="Glyco_hydro_130"/>
    <property type="match status" value="1"/>
</dbReference>
<dbReference type="Proteomes" id="UP000051862">
    <property type="component" value="Unassembled WGS sequence"/>
</dbReference>
<keyword evidence="3" id="KW-0378">Hydrolase</keyword>
<keyword evidence="1" id="KW-0328">Glycosyltransferase</keyword>
<keyword evidence="2" id="KW-0808">Transferase</keyword>
<dbReference type="EMBL" id="LIXN01000004">
    <property type="protein sequence ID" value="KQH82916.1"/>
    <property type="molecule type" value="Genomic_DNA"/>
</dbReference>
<dbReference type="CDD" id="cd18610">
    <property type="entry name" value="GH130_BT3780-like"/>
    <property type="match status" value="1"/>
</dbReference>
<dbReference type="GO" id="GO:0016757">
    <property type="term" value="F:glycosyltransferase activity"/>
    <property type="evidence" value="ECO:0007669"/>
    <property type="project" value="UniProtKB-KW"/>
</dbReference>
<evidence type="ECO:0000313" key="3">
    <source>
        <dbReference type="EMBL" id="KQH82916.1"/>
    </source>
</evidence>
<name>A0A0Q2XNS8_9EURY</name>
<reference evidence="3 4" key="1">
    <citation type="submission" date="2015-08" db="EMBL/GenBank/DDBJ databases">
        <title>Thermococcus thioreducens DSM 14981 genome sequencing.</title>
        <authorList>
            <person name="Hong S.-J."/>
            <person name="Kim M.-C."/>
            <person name="Shin J.-H."/>
        </authorList>
    </citation>
    <scope>NUCLEOTIDE SEQUENCE [LARGE SCALE GENOMIC DNA]</scope>
    <source>
        <strain evidence="3 4">DSM 14981</strain>
    </source>
</reference>
<dbReference type="GO" id="GO:0016798">
    <property type="term" value="F:hydrolase activity, acting on glycosyl bonds"/>
    <property type="evidence" value="ECO:0007669"/>
    <property type="project" value="UniProtKB-KW"/>
</dbReference>
<dbReference type="PATRIC" id="fig|277988.4.peg.674"/>
<dbReference type="PANTHER" id="PTHR34106">
    <property type="entry name" value="GLYCOSIDASE"/>
    <property type="match status" value="1"/>
</dbReference>
<organism evidence="3 4">
    <name type="scientific">Thermococcus thioreducens</name>
    <dbReference type="NCBI Taxonomy" id="277988"/>
    <lineage>
        <taxon>Archaea</taxon>
        <taxon>Methanobacteriati</taxon>
        <taxon>Methanobacteriota</taxon>
        <taxon>Thermococci</taxon>
        <taxon>Thermococcales</taxon>
        <taxon>Thermococcaceae</taxon>
        <taxon>Thermococcus</taxon>
    </lineage>
</organism>
<gene>
    <name evidence="3" type="ORF">AMR53_03170</name>
</gene>
<accession>A0A0Q2XNS8</accession>
<evidence type="ECO:0000256" key="2">
    <source>
        <dbReference type="ARBA" id="ARBA00022679"/>
    </source>
</evidence>
<evidence type="ECO:0000256" key="1">
    <source>
        <dbReference type="ARBA" id="ARBA00022676"/>
    </source>
</evidence>
<dbReference type="InterPro" id="IPR023296">
    <property type="entry name" value="Glyco_hydro_beta-prop_sf"/>
</dbReference>
<dbReference type="InterPro" id="IPR007184">
    <property type="entry name" value="Mannoside_phosphorylase"/>
</dbReference>
<dbReference type="Gene3D" id="2.115.10.20">
    <property type="entry name" value="Glycosyl hydrolase domain, family 43"/>
    <property type="match status" value="1"/>
</dbReference>
<proteinExistence type="predicted"/>